<evidence type="ECO:0000313" key="2">
    <source>
        <dbReference type="Proteomes" id="UP000054683"/>
    </source>
</evidence>
<dbReference type="Proteomes" id="UP000054683">
    <property type="component" value="Unassembled WGS sequence"/>
</dbReference>
<dbReference type="AlphaFoldDB" id="A0A158JUR6"/>
<dbReference type="EMBL" id="FCOK02000119">
    <property type="protein sequence ID" value="SAL72159.1"/>
    <property type="molecule type" value="Genomic_DNA"/>
</dbReference>
<dbReference type="OrthoDB" id="6537357at2"/>
<organism evidence="1 2">
    <name type="scientific">Caballeronia udeis</name>
    <dbReference type="NCBI Taxonomy" id="1232866"/>
    <lineage>
        <taxon>Bacteria</taxon>
        <taxon>Pseudomonadati</taxon>
        <taxon>Pseudomonadota</taxon>
        <taxon>Betaproteobacteria</taxon>
        <taxon>Burkholderiales</taxon>
        <taxon>Burkholderiaceae</taxon>
        <taxon>Caballeronia</taxon>
    </lineage>
</organism>
<proteinExistence type="predicted"/>
<reference evidence="1 2" key="1">
    <citation type="submission" date="2016-01" db="EMBL/GenBank/DDBJ databases">
        <authorList>
            <person name="Oliw E.H."/>
        </authorList>
    </citation>
    <scope>NUCLEOTIDE SEQUENCE [LARGE SCALE GENOMIC DNA]</scope>
    <source>
        <strain evidence="1">LMG 27134</strain>
    </source>
</reference>
<protein>
    <submittedName>
        <fullName evidence="1">Uncharacterized protein</fullName>
    </submittedName>
</protein>
<name>A0A158JUR6_9BURK</name>
<dbReference type="RefSeq" id="WP_062092785.1">
    <property type="nucleotide sequence ID" value="NZ_FCOK02000119.1"/>
</dbReference>
<accession>A0A158JUR6</accession>
<evidence type="ECO:0000313" key="1">
    <source>
        <dbReference type="EMBL" id="SAL72159.1"/>
    </source>
</evidence>
<sequence>MSNPPKGLLAIWNDFDPGRLLEYEHWHTLEHVPERVWVPGMICGRRYRAVGQSVPRYLTLYELEALDVLERAEYVDLVVRPTPWSASMRPSFSNFQRQPCEILADSGVGNGGKLAVMRTSCATSLSPAALRSFADNLLARPSDQCVVRVRVGRVTSRGPQALVNHATIAEGIEYLWAIESVESASADLEVGFEEAGKQAGVDARIHYVGVFEFLTQIDHMSVKAQNRPPPRLDLMKQFAG</sequence>
<gene>
    <name evidence="1" type="ORF">AWB69_08759</name>
</gene>